<dbReference type="SUPFAM" id="SSF81321">
    <property type="entry name" value="Family A G protein-coupled receptor-like"/>
    <property type="match status" value="1"/>
</dbReference>
<dbReference type="Proteomes" id="UP000007110">
    <property type="component" value="Unassembled WGS sequence"/>
</dbReference>
<keyword evidence="6" id="KW-0675">Receptor</keyword>
<dbReference type="AlphaFoldDB" id="A0A7M7PHZ2"/>
<feature type="compositionally biased region" description="Basic and acidic residues" evidence="7">
    <location>
        <begin position="29"/>
        <end position="39"/>
    </location>
</feature>
<proteinExistence type="predicted"/>
<reference evidence="10" key="2">
    <citation type="submission" date="2021-01" db="UniProtKB">
        <authorList>
            <consortium name="EnsemblMetazoa"/>
        </authorList>
    </citation>
    <scope>IDENTIFICATION</scope>
</reference>
<dbReference type="RefSeq" id="XP_030850560.1">
    <property type="nucleotide sequence ID" value="XM_030994700.1"/>
</dbReference>
<dbReference type="OrthoDB" id="5981855at2759"/>
<keyword evidence="3 8" id="KW-0812">Transmembrane</keyword>
<dbReference type="GO" id="GO:0005886">
    <property type="term" value="C:plasma membrane"/>
    <property type="evidence" value="ECO:0007669"/>
    <property type="project" value="UniProtKB-SubCell"/>
</dbReference>
<evidence type="ECO:0000313" key="10">
    <source>
        <dbReference type="EnsemblMetazoa" id="XP_030850560"/>
    </source>
</evidence>
<dbReference type="InParanoid" id="A0A7M7PHZ2"/>
<dbReference type="PANTHER" id="PTHR24241:SF188">
    <property type="entry name" value="GASTRIN_CHOLECYSTOKININ TYPE B RECEPTOR"/>
    <property type="match status" value="1"/>
</dbReference>
<feature type="transmembrane region" description="Helical" evidence="8">
    <location>
        <begin position="87"/>
        <end position="111"/>
    </location>
</feature>
<feature type="domain" description="G-protein coupled receptors family 1 profile" evidence="9">
    <location>
        <begin position="1"/>
        <end position="108"/>
    </location>
</feature>
<feature type="transmembrane region" description="Helical" evidence="8">
    <location>
        <begin position="55"/>
        <end position="75"/>
    </location>
</feature>
<keyword evidence="11" id="KW-1185">Reference proteome</keyword>
<dbReference type="PRINTS" id="PR00237">
    <property type="entry name" value="GPCRRHODOPSN"/>
</dbReference>
<protein>
    <recommendedName>
        <fullName evidence="9">G-protein coupled receptors family 1 profile domain-containing protein</fullName>
    </recommendedName>
</protein>
<evidence type="ECO:0000256" key="5">
    <source>
        <dbReference type="ARBA" id="ARBA00023136"/>
    </source>
</evidence>
<keyword evidence="4 8" id="KW-1133">Transmembrane helix</keyword>
<evidence type="ECO:0000256" key="6">
    <source>
        <dbReference type="ARBA" id="ARBA00023170"/>
    </source>
</evidence>
<dbReference type="GeneID" id="115928064"/>
<organism evidence="10 11">
    <name type="scientific">Strongylocentrotus purpuratus</name>
    <name type="common">Purple sea urchin</name>
    <dbReference type="NCBI Taxonomy" id="7668"/>
    <lineage>
        <taxon>Eukaryota</taxon>
        <taxon>Metazoa</taxon>
        <taxon>Echinodermata</taxon>
        <taxon>Eleutherozoa</taxon>
        <taxon>Echinozoa</taxon>
        <taxon>Echinoidea</taxon>
        <taxon>Euechinoidea</taxon>
        <taxon>Echinacea</taxon>
        <taxon>Camarodonta</taxon>
        <taxon>Echinidea</taxon>
        <taxon>Strongylocentrotidae</taxon>
        <taxon>Strongylocentrotus</taxon>
    </lineage>
</organism>
<reference evidence="11" key="1">
    <citation type="submission" date="2015-02" db="EMBL/GenBank/DDBJ databases">
        <title>Genome sequencing for Strongylocentrotus purpuratus.</title>
        <authorList>
            <person name="Murali S."/>
            <person name="Liu Y."/>
            <person name="Vee V."/>
            <person name="English A."/>
            <person name="Wang M."/>
            <person name="Skinner E."/>
            <person name="Han Y."/>
            <person name="Muzny D.M."/>
            <person name="Worley K.C."/>
            <person name="Gibbs R.A."/>
        </authorList>
    </citation>
    <scope>NUCLEOTIDE SEQUENCE</scope>
</reference>
<sequence length="142" mass="16525">MTKKTEGGKNHLEREFYSVSETRTSQGYDSEKEGKGDGKKKVRANRKKFRAEKRVAIMGALLVLTTMLCWTPYALHHSKYLGLPEGHWFGVFTMWLGYCNALLDPLIYSFMNYRVRKEIKSFFRSACAVCHRRSNLHDKHSN</sequence>
<dbReference type="InterPro" id="IPR017452">
    <property type="entry name" value="GPCR_Rhodpsn_7TM"/>
</dbReference>
<dbReference type="Pfam" id="PF00001">
    <property type="entry name" value="7tm_1"/>
    <property type="match status" value="1"/>
</dbReference>
<evidence type="ECO:0000256" key="3">
    <source>
        <dbReference type="ARBA" id="ARBA00022692"/>
    </source>
</evidence>
<dbReference type="InterPro" id="IPR000276">
    <property type="entry name" value="GPCR_Rhodpsn"/>
</dbReference>
<evidence type="ECO:0000256" key="4">
    <source>
        <dbReference type="ARBA" id="ARBA00022989"/>
    </source>
</evidence>
<dbReference type="GO" id="GO:0004930">
    <property type="term" value="F:G protein-coupled receptor activity"/>
    <property type="evidence" value="ECO:0007669"/>
    <property type="project" value="InterPro"/>
</dbReference>
<dbReference type="Gene3D" id="1.20.1070.10">
    <property type="entry name" value="Rhodopsin 7-helix transmembrane proteins"/>
    <property type="match status" value="1"/>
</dbReference>
<accession>A0A7M7PHZ2</accession>
<evidence type="ECO:0000259" key="9">
    <source>
        <dbReference type="PROSITE" id="PS50262"/>
    </source>
</evidence>
<dbReference type="PANTHER" id="PTHR24241">
    <property type="entry name" value="NEUROPEPTIDE RECEPTOR-RELATED G-PROTEIN COUPLED RECEPTOR"/>
    <property type="match status" value="1"/>
</dbReference>
<dbReference type="PROSITE" id="PS50262">
    <property type="entry name" value="G_PROTEIN_RECEP_F1_2"/>
    <property type="match status" value="1"/>
</dbReference>
<evidence type="ECO:0000256" key="1">
    <source>
        <dbReference type="ARBA" id="ARBA00004651"/>
    </source>
</evidence>
<feature type="compositionally biased region" description="Basic and acidic residues" evidence="7">
    <location>
        <begin position="1"/>
        <end position="16"/>
    </location>
</feature>
<evidence type="ECO:0000256" key="7">
    <source>
        <dbReference type="SAM" id="MobiDB-lite"/>
    </source>
</evidence>
<keyword evidence="5 8" id="KW-0472">Membrane</keyword>
<feature type="compositionally biased region" description="Polar residues" evidence="7">
    <location>
        <begin position="19"/>
        <end position="28"/>
    </location>
</feature>
<keyword evidence="2" id="KW-1003">Cell membrane</keyword>
<dbReference type="EnsemblMetazoa" id="XM_030994700">
    <property type="protein sequence ID" value="XP_030850560"/>
    <property type="gene ID" value="LOC115928064"/>
</dbReference>
<feature type="region of interest" description="Disordered" evidence="7">
    <location>
        <begin position="1"/>
        <end position="45"/>
    </location>
</feature>
<evidence type="ECO:0000313" key="11">
    <source>
        <dbReference type="Proteomes" id="UP000007110"/>
    </source>
</evidence>
<comment type="subcellular location">
    <subcellularLocation>
        <location evidence="1">Cell membrane</location>
        <topology evidence="1">Multi-pass membrane protein</topology>
    </subcellularLocation>
</comment>
<evidence type="ECO:0000256" key="2">
    <source>
        <dbReference type="ARBA" id="ARBA00022475"/>
    </source>
</evidence>
<dbReference type="CDD" id="cd00637">
    <property type="entry name" value="7tm_classA_rhodopsin-like"/>
    <property type="match status" value="1"/>
</dbReference>
<evidence type="ECO:0000256" key="8">
    <source>
        <dbReference type="SAM" id="Phobius"/>
    </source>
</evidence>
<dbReference type="KEGG" id="spu:115928064"/>
<name>A0A7M7PHZ2_STRPU</name>